<name>A0A916Y9Z2_9FLAO</name>
<dbReference type="RefSeq" id="WP_188363097.1">
    <property type="nucleotide sequence ID" value="NZ_BMFG01000014.1"/>
</dbReference>
<reference evidence="2" key="1">
    <citation type="journal article" date="2014" name="Int. J. Syst. Evol. Microbiol.">
        <title>Complete genome sequence of Corynebacterium casei LMG S-19264T (=DSM 44701T), isolated from a smear-ripened cheese.</title>
        <authorList>
            <consortium name="US DOE Joint Genome Institute (JGI-PGF)"/>
            <person name="Walter F."/>
            <person name="Albersmeier A."/>
            <person name="Kalinowski J."/>
            <person name="Ruckert C."/>
        </authorList>
    </citation>
    <scope>NUCLEOTIDE SEQUENCE</scope>
    <source>
        <strain evidence="2">CGMCC 1.12506</strain>
    </source>
</reference>
<feature type="transmembrane region" description="Helical" evidence="1">
    <location>
        <begin position="171"/>
        <end position="194"/>
    </location>
</feature>
<feature type="transmembrane region" description="Helical" evidence="1">
    <location>
        <begin position="38"/>
        <end position="59"/>
    </location>
</feature>
<gene>
    <name evidence="2" type="ORF">GCM10011343_26650</name>
</gene>
<dbReference type="Proteomes" id="UP000625735">
    <property type="component" value="Unassembled WGS sequence"/>
</dbReference>
<sequence>MMEELDLLKKDWKKSETNFQQKTEGDIYRMLQQKSTSIVKWIFYISLIELSLGILLSLMLSFTKYDKDNVEFIKEIGAYSYYVAISIILYAVVLYFIYKFYSMFKKIAVDDNTKKLMSTILKTRKVVKQYIAFNLSAFAFIFIAAGSYGFYKGYSTGIVTNGELTKIPMEVTIIGIIILIVVTAVLTCIFWLIYKLIYGWLLKRLYVNYEELKKIDF</sequence>
<keyword evidence="1" id="KW-1133">Transmembrane helix</keyword>
<accession>A0A916Y9Z2</accession>
<evidence type="ECO:0000256" key="1">
    <source>
        <dbReference type="SAM" id="Phobius"/>
    </source>
</evidence>
<proteinExistence type="predicted"/>
<protein>
    <submittedName>
        <fullName evidence="2">Uncharacterized protein</fullName>
    </submittedName>
</protein>
<dbReference type="AlphaFoldDB" id="A0A916Y9Z2"/>
<keyword evidence="1" id="KW-0812">Transmembrane</keyword>
<feature type="transmembrane region" description="Helical" evidence="1">
    <location>
        <begin position="130"/>
        <end position="151"/>
    </location>
</feature>
<organism evidence="2 3">
    <name type="scientific">Flavobacterium orientale</name>
    <dbReference type="NCBI Taxonomy" id="1756020"/>
    <lineage>
        <taxon>Bacteria</taxon>
        <taxon>Pseudomonadati</taxon>
        <taxon>Bacteroidota</taxon>
        <taxon>Flavobacteriia</taxon>
        <taxon>Flavobacteriales</taxon>
        <taxon>Flavobacteriaceae</taxon>
        <taxon>Flavobacterium</taxon>
    </lineage>
</organism>
<dbReference type="EMBL" id="BMFG01000014">
    <property type="protein sequence ID" value="GGD35450.1"/>
    <property type="molecule type" value="Genomic_DNA"/>
</dbReference>
<keyword evidence="3" id="KW-1185">Reference proteome</keyword>
<evidence type="ECO:0000313" key="3">
    <source>
        <dbReference type="Proteomes" id="UP000625735"/>
    </source>
</evidence>
<reference evidence="2" key="2">
    <citation type="submission" date="2020-09" db="EMBL/GenBank/DDBJ databases">
        <authorList>
            <person name="Sun Q."/>
            <person name="Zhou Y."/>
        </authorList>
    </citation>
    <scope>NUCLEOTIDE SEQUENCE</scope>
    <source>
        <strain evidence="2">CGMCC 1.12506</strain>
    </source>
</reference>
<feature type="transmembrane region" description="Helical" evidence="1">
    <location>
        <begin position="79"/>
        <end position="98"/>
    </location>
</feature>
<keyword evidence="1" id="KW-0472">Membrane</keyword>
<evidence type="ECO:0000313" key="2">
    <source>
        <dbReference type="EMBL" id="GGD35450.1"/>
    </source>
</evidence>
<comment type="caution">
    <text evidence="2">The sequence shown here is derived from an EMBL/GenBank/DDBJ whole genome shotgun (WGS) entry which is preliminary data.</text>
</comment>